<evidence type="ECO:0000313" key="3">
    <source>
        <dbReference type="Proteomes" id="UP000052982"/>
    </source>
</evidence>
<organism evidence="2 3">
    <name type="scientific">Streptomyces griseoruber</name>
    <dbReference type="NCBI Taxonomy" id="1943"/>
    <lineage>
        <taxon>Bacteria</taxon>
        <taxon>Bacillati</taxon>
        <taxon>Actinomycetota</taxon>
        <taxon>Actinomycetes</taxon>
        <taxon>Kitasatosporales</taxon>
        <taxon>Streptomycetaceae</taxon>
        <taxon>Streptomyces</taxon>
    </lineage>
</organism>
<comment type="caution">
    <text evidence="2">The sequence shown here is derived from an EMBL/GenBank/DDBJ whole genome shotgun (WGS) entry which is preliminary data.</text>
</comment>
<keyword evidence="3" id="KW-1185">Reference proteome</keyword>
<reference evidence="2 3" key="1">
    <citation type="submission" date="2015-10" db="EMBL/GenBank/DDBJ databases">
        <title>Draft genome sequence of Streptomyces griseoruber DSM 40281, type strain for the species Streptomyces griseoruber.</title>
        <authorList>
            <person name="Ruckert C."/>
            <person name="Winkler A."/>
            <person name="Kalinowski J."/>
            <person name="Kampfer P."/>
            <person name="Glaeser S."/>
        </authorList>
    </citation>
    <scope>NUCLEOTIDE SEQUENCE [LARGE SCALE GENOMIC DNA]</scope>
    <source>
        <strain evidence="2 3">DSM 40281</strain>
    </source>
</reference>
<dbReference type="AlphaFoldDB" id="A0A101T041"/>
<protein>
    <submittedName>
        <fullName evidence="2">Uncharacterized protein</fullName>
    </submittedName>
</protein>
<dbReference type="Proteomes" id="UP000052982">
    <property type="component" value="Unassembled WGS sequence"/>
</dbReference>
<gene>
    <name evidence="2" type="ORF">AQJ64_17890</name>
</gene>
<proteinExistence type="predicted"/>
<evidence type="ECO:0000313" key="2">
    <source>
        <dbReference type="EMBL" id="KUN83334.1"/>
    </source>
</evidence>
<feature type="region of interest" description="Disordered" evidence="1">
    <location>
        <begin position="1"/>
        <end position="42"/>
    </location>
</feature>
<name>A0A101T041_9ACTN</name>
<evidence type="ECO:0000256" key="1">
    <source>
        <dbReference type="SAM" id="MobiDB-lite"/>
    </source>
</evidence>
<sequence>MTYPASREARKPTAAHIPQAAPNLPSGIPTAGSALLPSGTEATNRVSAPGEIALTVTPNRAGSLAAVLVNPRIPALAVA</sequence>
<accession>A0A101T041</accession>
<dbReference type="EMBL" id="LMWW01000025">
    <property type="protein sequence ID" value="KUN83334.1"/>
    <property type="molecule type" value="Genomic_DNA"/>
</dbReference>